<evidence type="ECO:0000313" key="1">
    <source>
        <dbReference type="EMBL" id="GAJ09757.1"/>
    </source>
</evidence>
<sequence length="50" mass="5770">MVKDIKDWRPPLVWESLVEKAVKKAYEEMNTTKPPRSKEDVDKVLIEAGA</sequence>
<organism evidence="1">
    <name type="scientific">marine sediment metagenome</name>
    <dbReference type="NCBI Taxonomy" id="412755"/>
    <lineage>
        <taxon>unclassified sequences</taxon>
        <taxon>metagenomes</taxon>
        <taxon>ecological metagenomes</taxon>
    </lineage>
</organism>
<name>X1V1Q1_9ZZZZ</name>
<reference evidence="1" key="1">
    <citation type="journal article" date="2014" name="Front. Microbiol.">
        <title>High frequency of phylogenetically diverse reductive dehalogenase-homologous genes in deep subseafloor sedimentary metagenomes.</title>
        <authorList>
            <person name="Kawai M."/>
            <person name="Futagami T."/>
            <person name="Toyoda A."/>
            <person name="Takaki Y."/>
            <person name="Nishi S."/>
            <person name="Hori S."/>
            <person name="Arai W."/>
            <person name="Tsubouchi T."/>
            <person name="Morono Y."/>
            <person name="Uchiyama I."/>
            <person name="Ito T."/>
            <person name="Fujiyama A."/>
            <person name="Inagaki F."/>
            <person name="Takami H."/>
        </authorList>
    </citation>
    <scope>NUCLEOTIDE SEQUENCE</scope>
    <source>
        <strain evidence="1">Expedition CK06-06</strain>
    </source>
</reference>
<dbReference type="AlphaFoldDB" id="X1V1Q1"/>
<feature type="non-terminal residue" evidence="1">
    <location>
        <position position="50"/>
    </location>
</feature>
<dbReference type="EMBL" id="BARW01025545">
    <property type="protein sequence ID" value="GAJ09757.1"/>
    <property type="molecule type" value="Genomic_DNA"/>
</dbReference>
<accession>X1V1Q1</accession>
<protein>
    <submittedName>
        <fullName evidence="1">Uncharacterized protein</fullName>
    </submittedName>
</protein>
<comment type="caution">
    <text evidence="1">The sequence shown here is derived from an EMBL/GenBank/DDBJ whole genome shotgun (WGS) entry which is preliminary data.</text>
</comment>
<proteinExistence type="predicted"/>
<gene>
    <name evidence="1" type="ORF">S12H4_41848</name>
</gene>